<reference evidence="4 5" key="1">
    <citation type="submission" date="2020-02" db="EMBL/GenBank/DDBJ databases">
        <authorList>
            <person name="Ma Q."/>
            <person name="Huang Y."/>
            <person name="Song X."/>
            <person name="Pei D."/>
        </authorList>
    </citation>
    <scope>NUCLEOTIDE SEQUENCE [LARGE SCALE GENOMIC DNA]</scope>
    <source>
        <strain evidence="4">Sxm20200214</strain>
        <tissue evidence="4">Leaf</tissue>
    </source>
</reference>
<dbReference type="SMART" id="SM00225">
    <property type="entry name" value="BTB"/>
    <property type="match status" value="1"/>
</dbReference>
<keyword evidence="5" id="KW-1185">Reference proteome</keyword>
<dbReference type="InterPro" id="IPR044784">
    <property type="entry name" value="At1g01640-like"/>
</dbReference>
<comment type="function">
    <text evidence="1">May act as a substrate-specific adapter of an E3 ubiquitin-protein ligase complex (CUL3-RBX1-BTB) which mediates the ubiquitination and subsequent proteasomal degradation of target proteins.</text>
</comment>
<organism evidence="4 5">
    <name type="scientific">Brassica carinata</name>
    <name type="common">Ethiopian mustard</name>
    <name type="synonym">Abyssinian cabbage</name>
    <dbReference type="NCBI Taxonomy" id="52824"/>
    <lineage>
        <taxon>Eukaryota</taxon>
        <taxon>Viridiplantae</taxon>
        <taxon>Streptophyta</taxon>
        <taxon>Embryophyta</taxon>
        <taxon>Tracheophyta</taxon>
        <taxon>Spermatophyta</taxon>
        <taxon>Magnoliopsida</taxon>
        <taxon>eudicotyledons</taxon>
        <taxon>Gunneridae</taxon>
        <taxon>Pentapetalae</taxon>
        <taxon>rosids</taxon>
        <taxon>malvids</taxon>
        <taxon>Brassicales</taxon>
        <taxon>Brassicaceae</taxon>
        <taxon>Brassiceae</taxon>
        <taxon>Brassica</taxon>
    </lineage>
</organism>
<evidence type="ECO:0000313" key="4">
    <source>
        <dbReference type="EMBL" id="KAG2290580.1"/>
    </source>
</evidence>
<comment type="caution">
    <text evidence="4">The sequence shown here is derived from an EMBL/GenBank/DDBJ whole genome shotgun (WGS) entry which is preliminary data.</text>
</comment>
<name>A0A8X7USH4_BRACI</name>
<evidence type="ECO:0000256" key="1">
    <source>
        <dbReference type="ARBA" id="ARBA00002668"/>
    </source>
</evidence>
<evidence type="ECO:0000313" key="5">
    <source>
        <dbReference type="Proteomes" id="UP000886595"/>
    </source>
</evidence>
<evidence type="ECO:0000256" key="2">
    <source>
        <dbReference type="ARBA" id="ARBA00004906"/>
    </source>
</evidence>
<proteinExistence type="predicted"/>
<dbReference type="PANTHER" id="PTHR47274:SF13">
    <property type="entry name" value="GENOME ASSEMBLY, CHROMOSOME: A05"/>
    <property type="match status" value="1"/>
</dbReference>
<dbReference type="SUPFAM" id="SSF54695">
    <property type="entry name" value="POZ domain"/>
    <property type="match status" value="1"/>
</dbReference>
<dbReference type="PROSITE" id="PS50097">
    <property type="entry name" value="BTB"/>
    <property type="match status" value="1"/>
</dbReference>
<comment type="pathway">
    <text evidence="2">Protein modification; protein ubiquitination.</text>
</comment>
<dbReference type="EMBL" id="JAAMPC010000010">
    <property type="protein sequence ID" value="KAG2290580.1"/>
    <property type="molecule type" value="Genomic_DNA"/>
</dbReference>
<accession>A0A8X7USH4</accession>
<dbReference type="InterPro" id="IPR000210">
    <property type="entry name" value="BTB/POZ_dom"/>
</dbReference>
<dbReference type="OrthoDB" id="684045at2759"/>
<dbReference type="InterPro" id="IPR011333">
    <property type="entry name" value="SKP1/BTB/POZ_sf"/>
</dbReference>
<dbReference type="Pfam" id="PF00651">
    <property type="entry name" value="BTB"/>
    <property type="match status" value="1"/>
</dbReference>
<sequence length="108" mass="12153">MATETNEDVSSSGFAKILKQKWHTDLRLKAGDSSDIQAISAHKLVLAARSDVFKKMLESEVTKAPSDHETLNISEMRHEELETLVEFMYNDDGSVSSAKLKKHDRSFI</sequence>
<gene>
    <name evidence="4" type="ORF">Bca52824_050184</name>
</gene>
<dbReference type="CDD" id="cd18186">
    <property type="entry name" value="BTB_POZ_ZBTB_KLHL-like"/>
    <property type="match status" value="1"/>
</dbReference>
<feature type="domain" description="BTB" evidence="3">
    <location>
        <begin position="24"/>
        <end position="97"/>
    </location>
</feature>
<protein>
    <recommendedName>
        <fullName evidence="3">BTB domain-containing protein</fullName>
    </recommendedName>
</protein>
<dbReference type="Proteomes" id="UP000886595">
    <property type="component" value="Unassembled WGS sequence"/>
</dbReference>
<dbReference type="AlphaFoldDB" id="A0A8X7USH4"/>
<evidence type="ECO:0000259" key="3">
    <source>
        <dbReference type="PROSITE" id="PS50097"/>
    </source>
</evidence>
<dbReference type="Gene3D" id="3.30.710.10">
    <property type="entry name" value="Potassium Channel Kv1.1, Chain A"/>
    <property type="match status" value="1"/>
</dbReference>
<dbReference type="PANTHER" id="PTHR47274">
    <property type="entry name" value="BTB/POZ DOMAIN CONTAINING PROTEIN, EXPRESSED-RELATED"/>
    <property type="match status" value="1"/>
</dbReference>